<evidence type="ECO:0000313" key="1">
    <source>
        <dbReference type="EMBL" id="KAF1989808.1"/>
    </source>
</evidence>
<keyword evidence="2" id="KW-1185">Reference proteome</keyword>
<dbReference type="Proteomes" id="UP000800041">
    <property type="component" value="Unassembled WGS sequence"/>
</dbReference>
<organism evidence="1 2">
    <name type="scientific">Aulographum hederae CBS 113979</name>
    <dbReference type="NCBI Taxonomy" id="1176131"/>
    <lineage>
        <taxon>Eukaryota</taxon>
        <taxon>Fungi</taxon>
        <taxon>Dikarya</taxon>
        <taxon>Ascomycota</taxon>
        <taxon>Pezizomycotina</taxon>
        <taxon>Dothideomycetes</taxon>
        <taxon>Pleosporomycetidae</taxon>
        <taxon>Aulographales</taxon>
        <taxon>Aulographaceae</taxon>
    </lineage>
</organism>
<evidence type="ECO:0008006" key="3">
    <source>
        <dbReference type="Google" id="ProtNLM"/>
    </source>
</evidence>
<dbReference type="OrthoDB" id="195446at2759"/>
<accession>A0A6G1HA33</accession>
<dbReference type="EMBL" id="ML977144">
    <property type="protein sequence ID" value="KAF1989808.1"/>
    <property type="molecule type" value="Genomic_DNA"/>
</dbReference>
<sequence>MDPLGVAASIATLLHVCRIILGYFEEVKESSSSRRRVRKDISSLYGYLVDLQCRLEERGANEDEWFKGVRTLAAKNGPLDDYRSIHEELQSRMTRSSLPGSLRKLSEAIKWPFKET</sequence>
<protein>
    <recommendedName>
        <fullName evidence="3">Fungal N-terminal domain-containing protein</fullName>
    </recommendedName>
</protein>
<evidence type="ECO:0000313" key="2">
    <source>
        <dbReference type="Proteomes" id="UP000800041"/>
    </source>
</evidence>
<proteinExistence type="predicted"/>
<dbReference type="AlphaFoldDB" id="A0A6G1HA33"/>
<name>A0A6G1HA33_9PEZI</name>
<gene>
    <name evidence="1" type="ORF">K402DRAFT_263869</name>
</gene>
<reference evidence="1" key="1">
    <citation type="journal article" date="2020" name="Stud. Mycol.">
        <title>101 Dothideomycetes genomes: a test case for predicting lifestyles and emergence of pathogens.</title>
        <authorList>
            <person name="Haridas S."/>
            <person name="Albert R."/>
            <person name="Binder M."/>
            <person name="Bloem J."/>
            <person name="Labutti K."/>
            <person name="Salamov A."/>
            <person name="Andreopoulos B."/>
            <person name="Baker S."/>
            <person name="Barry K."/>
            <person name="Bills G."/>
            <person name="Bluhm B."/>
            <person name="Cannon C."/>
            <person name="Castanera R."/>
            <person name="Culley D."/>
            <person name="Daum C."/>
            <person name="Ezra D."/>
            <person name="Gonzalez J."/>
            <person name="Henrissat B."/>
            <person name="Kuo A."/>
            <person name="Liang C."/>
            <person name="Lipzen A."/>
            <person name="Lutzoni F."/>
            <person name="Magnuson J."/>
            <person name="Mondo S."/>
            <person name="Nolan M."/>
            <person name="Ohm R."/>
            <person name="Pangilinan J."/>
            <person name="Park H.-J."/>
            <person name="Ramirez L."/>
            <person name="Alfaro M."/>
            <person name="Sun H."/>
            <person name="Tritt A."/>
            <person name="Yoshinaga Y."/>
            <person name="Zwiers L.-H."/>
            <person name="Turgeon B."/>
            <person name="Goodwin S."/>
            <person name="Spatafora J."/>
            <person name="Crous P."/>
            <person name="Grigoriev I."/>
        </authorList>
    </citation>
    <scope>NUCLEOTIDE SEQUENCE</scope>
    <source>
        <strain evidence="1">CBS 113979</strain>
    </source>
</reference>